<accession>A0AAW8JKS2</accession>
<gene>
    <name evidence="1" type="ORF">RFH51_10025</name>
</gene>
<comment type="caution">
    <text evidence="1">The sequence shown here is derived from an EMBL/GenBank/DDBJ whole genome shotgun (WGS) entry which is preliminary data.</text>
</comment>
<protein>
    <submittedName>
        <fullName evidence="1">Uncharacterized protein</fullName>
    </submittedName>
</protein>
<reference evidence="1" key="1">
    <citation type="submission" date="2023-08" db="EMBL/GenBank/DDBJ databases">
        <title>Emergence of clinically-relevant ST2 carbapenem-resistant Acinetobacter baumannii strains in hospital sewages in Zhejiang, East of China.</title>
        <authorList>
            <person name="Kaichao C."/>
            <person name="Zhang R."/>
        </authorList>
    </citation>
    <scope>NUCLEOTIDE SEQUENCE</scope>
    <source>
        <strain evidence="1">M-SY-60</strain>
    </source>
</reference>
<sequence length="192" mass="21441">MNNQILDALTTCTKLQEKLDSFVGNLTVMQFAEYIDQASVLICSALNEIEHISENESQQVIKFLDDINISLAETKRSIQSNNQPNIAFLNLQIQQIQSSTRIVIMLLNDLLATPNSYVLSSFAPLLPTDTEADFIINDEPVKIIRMVGMNGSIQAVIKHREEMILDAEEVTDVLILHPGTIKKLLDVMEGKA</sequence>
<proteinExistence type="predicted"/>
<dbReference type="Proteomes" id="UP001243195">
    <property type="component" value="Unassembled WGS sequence"/>
</dbReference>
<evidence type="ECO:0000313" key="2">
    <source>
        <dbReference type="Proteomes" id="UP001243195"/>
    </source>
</evidence>
<dbReference type="AlphaFoldDB" id="A0AAW8JKS2"/>
<dbReference type="RefSeq" id="WP_308956116.1">
    <property type="nucleotide sequence ID" value="NZ_JAVICY010000012.1"/>
</dbReference>
<name>A0AAW8JKS2_9GAMM</name>
<evidence type="ECO:0000313" key="1">
    <source>
        <dbReference type="EMBL" id="MDQ9071795.1"/>
    </source>
</evidence>
<dbReference type="EMBL" id="JAVIDA010000011">
    <property type="protein sequence ID" value="MDQ9071795.1"/>
    <property type="molecule type" value="Genomic_DNA"/>
</dbReference>
<organism evidence="1 2">
    <name type="scientific">Acinetobacter gerneri</name>
    <dbReference type="NCBI Taxonomy" id="202952"/>
    <lineage>
        <taxon>Bacteria</taxon>
        <taxon>Pseudomonadati</taxon>
        <taxon>Pseudomonadota</taxon>
        <taxon>Gammaproteobacteria</taxon>
        <taxon>Moraxellales</taxon>
        <taxon>Moraxellaceae</taxon>
        <taxon>Acinetobacter</taxon>
    </lineage>
</organism>